<comment type="subcellular location">
    <subcellularLocation>
        <location evidence="1">Nucleus</location>
    </subcellularLocation>
</comment>
<evidence type="ECO:0000256" key="7">
    <source>
        <dbReference type="SAM" id="MobiDB-lite"/>
    </source>
</evidence>
<dbReference type="PANTHER" id="PTHR12801:SF115">
    <property type="entry name" value="FI18136P1-RELATED"/>
    <property type="match status" value="1"/>
</dbReference>
<evidence type="ECO:0000313" key="10">
    <source>
        <dbReference type="Proteomes" id="UP000736335"/>
    </source>
</evidence>
<sequence length="580" mass="63482">MFTSLGLFKKTRCPDIQNCKRTTCLFSHNTGISAEPPALNIPVHAPKPQPQVQKEKPTPTPSSSSRTQTIPSKRSASELQNANGLSTVGPPRKTSKVGSTKNSTPIPTSTQTSSGVPVLKIPPAQSLVAIPVRQAMLKSLYDHFAVLYRKILPANPTIASEHSLRQEQEVYNKSNKLTYRNAVISSIASLKRREVPQSVGDPTVGTEGDLAARIEAKKAIQSLQLAVSHLLPYLLSKEEMVTWGYVVDIPEGPGGNKPSEEGGVMKCERCKHPRQVRRMEEAEECVYHWGRLLSKKVGGEKVRQYTCCSALSTTEDGCVRGPHVFYESDPVDLHKRHAFTHTRPPDPSQPGKTLGVAALDCEMIYTTGGMRVARVSIVDGDGKEVFDKHVKMDEGVHVIDFNTRFSGVTPEIYSASALQPLAEIRRSLDELISSETILIGHALENDLKTLRMIHFRNVDTAVIFRHPAGPPYRRALRDLVKEYLGKAIQTGGANVGHSSLEDSIATLDLVKWHVINKPPPPPMRTAKPTPAAIASTSETPAPIVASTSTSTDTFTPTATPMPFWSQERQRAPPTADDIPF</sequence>
<feature type="domain" description="Exonuclease" evidence="8">
    <location>
        <begin position="355"/>
        <end position="519"/>
    </location>
</feature>
<dbReference type="CDD" id="cd06145">
    <property type="entry name" value="REX1_like"/>
    <property type="match status" value="1"/>
</dbReference>
<evidence type="ECO:0000256" key="4">
    <source>
        <dbReference type="ARBA" id="ARBA00022801"/>
    </source>
</evidence>
<dbReference type="GO" id="GO:0005634">
    <property type="term" value="C:nucleus"/>
    <property type="evidence" value="ECO:0007669"/>
    <property type="project" value="UniProtKB-SubCell"/>
</dbReference>
<dbReference type="InterPro" id="IPR047021">
    <property type="entry name" value="REXO1/3/4-like"/>
</dbReference>
<reference evidence="9" key="2">
    <citation type="submission" date="2020-11" db="EMBL/GenBank/DDBJ databases">
        <authorList>
            <consortium name="DOE Joint Genome Institute"/>
            <person name="Kuo A."/>
            <person name="Miyauchi S."/>
            <person name="Kiss E."/>
            <person name="Drula E."/>
            <person name="Kohler A."/>
            <person name="Sanchez-Garcia M."/>
            <person name="Andreopoulos B."/>
            <person name="Barry K.W."/>
            <person name="Bonito G."/>
            <person name="Buee M."/>
            <person name="Carver A."/>
            <person name="Chen C."/>
            <person name="Cichocki N."/>
            <person name="Clum A."/>
            <person name="Culley D."/>
            <person name="Crous P.W."/>
            <person name="Fauchery L."/>
            <person name="Girlanda M."/>
            <person name="Hayes R."/>
            <person name="Keri Z."/>
            <person name="Labutti K."/>
            <person name="Lipzen A."/>
            <person name="Lombard V."/>
            <person name="Magnuson J."/>
            <person name="Maillard F."/>
            <person name="Morin E."/>
            <person name="Murat C."/>
            <person name="Nolan M."/>
            <person name="Ohm R."/>
            <person name="Pangilinan J."/>
            <person name="Pereira M."/>
            <person name="Perotto S."/>
            <person name="Peter M."/>
            <person name="Riley R."/>
            <person name="Sitrit Y."/>
            <person name="Stielow B."/>
            <person name="Szollosi G."/>
            <person name="Zifcakova L."/>
            <person name="Stursova M."/>
            <person name="Spatafora J.W."/>
            <person name="Tedersoo L."/>
            <person name="Vaario L.-M."/>
            <person name="Yamada A."/>
            <person name="Yan M."/>
            <person name="Wang P."/>
            <person name="Xu J."/>
            <person name="Bruns T."/>
            <person name="Baldrian P."/>
            <person name="Vilgalys R."/>
            <person name="Henrissat B."/>
            <person name="Grigoriev I.V."/>
            <person name="Hibbett D."/>
            <person name="Nagy L.G."/>
            <person name="Martin F.M."/>
        </authorList>
    </citation>
    <scope>NUCLEOTIDE SEQUENCE</scope>
    <source>
        <strain evidence="9">UH-Tt-Lm1</strain>
    </source>
</reference>
<feature type="compositionally biased region" description="Low complexity" evidence="7">
    <location>
        <begin position="61"/>
        <end position="72"/>
    </location>
</feature>
<evidence type="ECO:0000256" key="5">
    <source>
        <dbReference type="ARBA" id="ARBA00022839"/>
    </source>
</evidence>
<name>A0A9P6L2N8_9AGAM</name>
<dbReference type="GO" id="GO:0010629">
    <property type="term" value="P:negative regulation of gene expression"/>
    <property type="evidence" value="ECO:0007669"/>
    <property type="project" value="UniProtKB-ARBA"/>
</dbReference>
<dbReference type="InterPro" id="IPR036397">
    <property type="entry name" value="RNaseH_sf"/>
</dbReference>
<dbReference type="PANTHER" id="PTHR12801">
    <property type="entry name" value="RNA EXONUCLEASE REXO1 / RECO3 FAMILY MEMBER-RELATED"/>
    <property type="match status" value="1"/>
</dbReference>
<keyword evidence="10" id="KW-1185">Reference proteome</keyword>
<dbReference type="OrthoDB" id="8191639at2759"/>
<dbReference type="Gene3D" id="3.30.420.10">
    <property type="entry name" value="Ribonuclease H-like superfamily/Ribonuclease H"/>
    <property type="match status" value="1"/>
</dbReference>
<organism evidence="9 10">
    <name type="scientific">Thelephora terrestris</name>
    <dbReference type="NCBI Taxonomy" id="56493"/>
    <lineage>
        <taxon>Eukaryota</taxon>
        <taxon>Fungi</taxon>
        <taxon>Dikarya</taxon>
        <taxon>Basidiomycota</taxon>
        <taxon>Agaricomycotina</taxon>
        <taxon>Agaricomycetes</taxon>
        <taxon>Thelephorales</taxon>
        <taxon>Thelephoraceae</taxon>
        <taxon>Thelephora</taxon>
    </lineage>
</organism>
<dbReference type="AlphaFoldDB" id="A0A9P6L2N8"/>
<feature type="region of interest" description="Disordered" evidence="7">
    <location>
        <begin position="36"/>
        <end position="117"/>
    </location>
</feature>
<comment type="similarity">
    <text evidence="2">Belongs to the REXO1/REXO3 family.</text>
</comment>
<evidence type="ECO:0000256" key="2">
    <source>
        <dbReference type="ARBA" id="ARBA00006357"/>
    </source>
</evidence>
<dbReference type="Proteomes" id="UP000736335">
    <property type="component" value="Unassembled WGS sequence"/>
</dbReference>
<dbReference type="EMBL" id="WIUZ02000017">
    <property type="protein sequence ID" value="KAF9780116.1"/>
    <property type="molecule type" value="Genomic_DNA"/>
</dbReference>
<dbReference type="Pfam" id="PF00929">
    <property type="entry name" value="RNase_T"/>
    <property type="match status" value="1"/>
</dbReference>
<gene>
    <name evidence="9" type="ORF">BJ322DRAFT_1012183</name>
</gene>
<dbReference type="GO" id="GO:0003676">
    <property type="term" value="F:nucleic acid binding"/>
    <property type="evidence" value="ECO:0007669"/>
    <property type="project" value="InterPro"/>
</dbReference>
<reference evidence="9" key="1">
    <citation type="journal article" date="2020" name="Nat. Commun.">
        <title>Large-scale genome sequencing of mycorrhizal fungi provides insights into the early evolution of symbiotic traits.</title>
        <authorList>
            <person name="Miyauchi S."/>
            <person name="Kiss E."/>
            <person name="Kuo A."/>
            <person name="Drula E."/>
            <person name="Kohler A."/>
            <person name="Sanchez-Garcia M."/>
            <person name="Morin E."/>
            <person name="Andreopoulos B."/>
            <person name="Barry K.W."/>
            <person name="Bonito G."/>
            <person name="Buee M."/>
            <person name="Carver A."/>
            <person name="Chen C."/>
            <person name="Cichocki N."/>
            <person name="Clum A."/>
            <person name="Culley D."/>
            <person name="Crous P.W."/>
            <person name="Fauchery L."/>
            <person name="Girlanda M."/>
            <person name="Hayes R.D."/>
            <person name="Keri Z."/>
            <person name="LaButti K."/>
            <person name="Lipzen A."/>
            <person name="Lombard V."/>
            <person name="Magnuson J."/>
            <person name="Maillard F."/>
            <person name="Murat C."/>
            <person name="Nolan M."/>
            <person name="Ohm R.A."/>
            <person name="Pangilinan J."/>
            <person name="Pereira M.F."/>
            <person name="Perotto S."/>
            <person name="Peter M."/>
            <person name="Pfister S."/>
            <person name="Riley R."/>
            <person name="Sitrit Y."/>
            <person name="Stielow J.B."/>
            <person name="Szollosi G."/>
            <person name="Zifcakova L."/>
            <person name="Stursova M."/>
            <person name="Spatafora J.W."/>
            <person name="Tedersoo L."/>
            <person name="Vaario L.M."/>
            <person name="Yamada A."/>
            <person name="Yan M."/>
            <person name="Wang P."/>
            <person name="Xu J."/>
            <person name="Bruns T."/>
            <person name="Baldrian P."/>
            <person name="Vilgalys R."/>
            <person name="Dunand C."/>
            <person name="Henrissat B."/>
            <person name="Grigoriev I.V."/>
            <person name="Hibbett D."/>
            <person name="Nagy L.G."/>
            <person name="Martin F.M."/>
        </authorList>
    </citation>
    <scope>NUCLEOTIDE SEQUENCE</scope>
    <source>
        <strain evidence="9">UH-Tt-Lm1</strain>
    </source>
</reference>
<dbReference type="FunFam" id="3.30.420.10:FF:000031">
    <property type="entry name" value="RNA exonuclease 1"/>
    <property type="match status" value="1"/>
</dbReference>
<evidence type="ECO:0000256" key="6">
    <source>
        <dbReference type="ARBA" id="ARBA00023242"/>
    </source>
</evidence>
<keyword evidence="4" id="KW-0378">Hydrolase</keyword>
<keyword evidence="3" id="KW-0540">Nuclease</keyword>
<evidence type="ECO:0000313" key="9">
    <source>
        <dbReference type="EMBL" id="KAF9780116.1"/>
    </source>
</evidence>
<feature type="region of interest" description="Disordered" evidence="7">
    <location>
        <begin position="545"/>
        <end position="580"/>
    </location>
</feature>
<dbReference type="InterPro" id="IPR012337">
    <property type="entry name" value="RNaseH-like_sf"/>
</dbReference>
<keyword evidence="5" id="KW-0269">Exonuclease</keyword>
<proteinExistence type="inferred from homology"/>
<dbReference type="InterPro" id="IPR013520">
    <property type="entry name" value="Ribonucl_H"/>
</dbReference>
<dbReference type="InterPro" id="IPR034922">
    <property type="entry name" value="REX1-like_exo"/>
</dbReference>
<protein>
    <submittedName>
        <fullName evidence="9">Rexo1 protein</fullName>
    </submittedName>
</protein>
<evidence type="ECO:0000259" key="8">
    <source>
        <dbReference type="SMART" id="SM00479"/>
    </source>
</evidence>
<keyword evidence="6" id="KW-0539">Nucleus</keyword>
<accession>A0A9P6L2N8</accession>
<comment type="caution">
    <text evidence="9">The sequence shown here is derived from an EMBL/GenBank/DDBJ whole genome shotgun (WGS) entry which is preliminary data.</text>
</comment>
<dbReference type="SMART" id="SM00479">
    <property type="entry name" value="EXOIII"/>
    <property type="match status" value="1"/>
</dbReference>
<feature type="compositionally biased region" description="Low complexity" evidence="7">
    <location>
        <begin position="103"/>
        <end position="114"/>
    </location>
</feature>
<feature type="compositionally biased region" description="Polar residues" evidence="7">
    <location>
        <begin position="77"/>
        <end position="86"/>
    </location>
</feature>
<evidence type="ECO:0000256" key="3">
    <source>
        <dbReference type="ARBA" id="ARBA00022722"/>
    </source>
</evidence>
<dbReference type="GO" id="GO:0004527">
    <property type="term" value="F:exonuclease activity"/>
    <property type="evidence" value="ECO:0007669"/>
    <property type="project" value="UniProtKB-KW"/>
</dbReference>
<dbReference type="SUPFAM" id="SSF53098">
    <property type="entry name" value="Ribonuclease H-like"/>
    <property type="match status" value="1"/>
</dbReference>
<evidence type="ECO:0000256" key="1">
    <source>
        <dbReference type="ARBA" id="ARBA00004123"/>
    </source>
</evidence>
<feature type="compositionally biased region" description="Low complexity" evidence="7">
    <location>
        <begin position="546"/>
        <end position="562"/>
    </location>
</feature>